<dbReference type="InterPro" id="IPR001261">
    <property type="entry name" value="ArgE/DapE_CS"/>
</dbReference>
<keyword evidence="8" id="KW-1185">Reference proteome</keyword>
<keyword evidence="5" id="KW-0862">Zinc</keyword>
<proteinExistence type="inferred from homology"/>
<evidence type="ECO:0000256" key="4">
    <source>
        <dbReference type="ARBA" id="ARBA00022801"/>
    </source>
</evidence>
<keyword evidence="2" id="KW-0645">Protease</keyword>
<dbReference type="OrthoDB" id="9792335at2"/>
<dbReference type="Gene3D" id="3.40.630.10">
    <property type="entry name" value="Zn peptidases"/>
    <property type="match status" value="1"/>
</dbReference>
<keyword evidence="7" id="KW-0121">Carboxypeptidase</keyword>
<dbReference type="GO" id="GO:0043604">
    <property type="term" value="P:amide biosynthetic process"/>
    <property type="evidence" value="ECO:0007669"/>
    <property type="project" value="UniProtKB-ARBA"/>
</dbReference>
<dbReference type="GO" id="GO:0005576">
    <property type="term" value="C:extracellular region"/>
    <property type="evidence" value="ECO:0007669"/>
    <property type="project" value="UniProtKB-ARBA"/>
</dbReference>
<evidence type="ECO:0000256" key="2">
    <source>
        <dbReference type="ARBA" id="ARBA00022670"/>
    </source>
</evidence>
<dbReference type="InterPro" id="IPR011650">
    <property type="entry name" value="Peptidase_M20_dimer"/>
</dbReference>
<dbReference type="GO" id="GO:0004180">
    <property type="term" value="F:carboxypeptidase activity"/>
    <property type="evidence" value="ECO:0007669"/>
    <property type="project" value="UniProtKB-KW"/>
</dbReference>
<dbReference type="FunFam" id="3.40.630.10:FF:000027">
    <property type="entry name" value="N-fatty-acyl-amino acid synthase/hydrolase PM20D1"/>
    <property type="match status" value="1"/>
</dbReference>
<dbReference type="InterPro" id="IPR047177">
    <property type="entry name" value="Pept_M20A"/>
</dbReference>
<organism evidence="7 8">
    <name type="scientific">Hymenobacter arizonensis</name>
    <name type="common">Siccationidurans arizonensis</name>
    <dbReference type="NCBI Taxonomy" id="1227077"/>
    <lineage>
        <taxon>Bacteria</taxon>
        <taxon>Pseudomonadati</taxon>
        <taxon>Bacteroidota</taxon>
        <taxon>Cytophagia</taxon>
        <taxon>Cytophagales</taxon>
        <taxon>Hymenobacteraceae</taxon>
        <taxon>Hymenobacter</taxon>
    </lineage>
</organism>
<dbReference type="GO" id="GO:0016810">
    <property type="term" value="F:hydrolase activity, acting on carbon-nitrogen (but not peptide) bonds"/>
    <property type="evidence" value="ECO:0007669"/>
    <property type="project" value="UniProtKB-ARBA"/>
</dbReference>
<protein>
    <submittedName>
        <fullName evidence="7">Carboxypeptidase PM20D1</fullName>
    </submittedName>
</protein>
<dbReference type="Pfam" id="PF01546">
    <property type="entry name" value="Peptidase_M20"/>
    <property type="match status" value="1"/>
</dbReference>
<feature type="domain" description="Peptidase M20 dimerisation" evidence="6">
    <location>
        <begin position="239"/>
        <end position="382"/>
    </location>
</feature>
<evidence type="ECO:0000313" key="8">
    <source>
        <dbReference type="Proteomes" id="UP000199029"/>
    </source>
</evidence>
<dbReference type="GO" id="GO:0006508">
    <property type="term" value="P:proteolysis"/>
    <property type="evidence" value="ECO:0007669"/>
    <property type="project" value="UniProtKB-KW"/>
</dbReference>
<dbReference type="SUPFAM" id="SSF55031">
    <property type="entry name" value="Bacterial exopeptidase dimerisation domain"/>
    <property type="match status" value="1"/>
</dbReference>
<dbReference type="GO" id="GO:0006520">
    <property type="term" value="P:amino acid metabolic process"/>
    <property type="evidence" value="ECO:0007669"/>
    <property type="project" value="UniProtKB-ARBA"/>
</dbReference>
<dbReference type="PROSITE" id="PS00758">
    <property type="entry name" value="ARGE_DAPE_CPG2_1"/>
    <property type="match status" value="1"/>
</dbReference>
<reference evidence="8" key="1">
    <citation type="submission" date="2016-10" db="EMBL/GenBank/DDBJ databases">
        <authorList>
            <person name="Varghese N."/>
            <person name="Submissions S."/>
        </authorList>
    </citation>
    <scope>NUCLEOTIDE SEQUENCE [LARGE SCALE GENOMIC DNA]</scope>
    <source>
        <strain evidence="8">OR362-8,ATCC BAA-1266,JCM 13504</strain>
    </source>
</reference>
<name>A0A1I6ASA8_HYMAR</name>
<sequence>MRKFLLVLALALLVLIGVLAFNTQRLKSHQLTNVQAAPVLVLPDSALARLVGALRIPTVSTTDFTQTDTAQFSRFGRHIRQAFPRVHQQLKLEHFNTHGLLYTWQGSNPALKPVLLMGHYDVVPVLPGTESKWAQPPFAARQAGGYLYARGTLDDKASVLAQLEAVEYLLVTGFQPTRTILLAFGQDEENLGRRGAAAIAAALKQRGTQLEYVLDEGGIVKTDGVAGIKKDVALVGICEKGYLSLELTATGKGGHSAMPPAQTSIGAVAAAIVKLEQHPFAARLEGGDDHLLDYLASEVPLGQRVVFSNRWLFAPIIKKMLAATPATNATMRTTTAPTIFHAGAKENVLPIDATATVNFRLLPGDSVAGVMQEVRRIIADENIRLRIVGQPSNPSPVSNPEAPAFQQLHRTIRSVFPAAIVAPYVVTGATDARQYAALSPNVYRFSPTLMNQEGIESIHGSNERLQISNYPLMVQFYASLIRNSQ</sequence>
<dbReference type="PANTHER" id="PTHR45962:SF1">
    <property type="entry name" value="N-FATTY-ACYL-AMINO ACID SYNTHASE_HYDROLASE PM20D1"/>
    <property type="match status" value="1"/>
</dbReference>
<evidence type="ECO:0000313" key="7">
    <source>
        <dbReference type="EMBL" id="SFQ71591.1"/>
    </source>
</evidence>
<dbReference type="AlphaFoldDB" id="A0A1I6ASA8"/>
<dbReference type="FunFam" id="1.10.150.900:FF:000003">
    <property type="entry name" value="N-fatty-acyl-amino acid synthase/hydrolase PM20D1"/>
    <property type="match status" value="1"/>
</dbReference>
<dbReference type="PANTHER" id="PTHR45962">
    <property type="entry name" value="N-FATTY-ACYL-AMINO ACID SYNTHASE/HYDROLASE PM20D1"/>
    <property type="match status" value="1"/>
</dbReference>
<comment type="similarity">
    <text evidence="1">Belongs to the peptidase M20A family.</text>
</comment>
<dbReference type="STRING" id="1227077.SAMN04515668_3845"/>
<evidence type="ECO:0000256" key="3">
    <source>
        <dbReference type="ARBA" id="ARBA00022723"/>
    </source>
</evidence>
<dbReference type="Proteomes" id="UP000199029">
    <property type="component" value="Unassembled WGS sequence"/>
</dbReference>
<keyword evidence="4" id="KW-0378">Hydrolase</keyword>
<evidence type="ECO:0000256" key="1">
    <source>
        <dbReference type="ARBA" id="ARBA00006247"/>
    </source>
</evidence>
<dbReference type="GO" id="GO:0006629">
    <property type="term" value="P:lipid metabolic process"/>
    <property type="evidence" value="ECO:0007669"/>
    <property type="project" value="UniProtKB-ARBA"/>
</dbReference>
<dbReference type="Gene3D" id="1.10.150.900">
    <property type="match status" value="1"/>
</dbReference>
<dbReference type="GO" id="GO:0046872">
    <property type="term" value="F:metal ion binding"/>
    <property type="evidence" value="ECO:0007669"/>
    <property type="project" value="UniProtKB-KW"/>
</dbReference>
<keyword evidence="3" id="KW-0479">Metal-binding</keyword>
<dbReference type="CDD" id="cd05674">
    <property type="entry name" value="M20_yscS"/>
    <property type="match status" value="1"/>
</dbReference>
<dbReference type="InterPro" id="IPR036264">
    <property type="entry name" value="Bact_exopeptidase_dim_dom"/>
</dbReference>
<dbReference type="Gene3D" id="3.30.70.360">
    <property type="match status" value="1"/>
</dbReference>
<evidence type="ECO:0000256" key="5">
    <source>
        <dbReference type="ARBA" id="ARBA00022833"/>
    </source>
</evidence>
<dbReference type="InterPro" id="IPR002933">
    <property type="entry name" value="Peptidase_M20"/>
</dbReference>
<dbReference type="Pfam" id="PF07687">
    <property type="entry name" value="M20_dimer"/>
    <property type="match status" value="1"/>
</dbReference>
<accession>A0A1I6ASA8</accession>
<dbReference type="RefSeq" id="WP_092677774.1">
    <property type="nucleotide sequence ID" value="NZ_FOXS01000006.1"/>
</dbReference>
<gene>
    <name evidence="7" type="ORF">SAMN04515668_3845</name>
</gene>
<dbReference type="SUPFAM" id="SSF53187">
    <property type="entry name" value="Zn-dependent exopeptidases"/>
    <property type="match status" value="1"/>
</dbReference>
<evidence type="ECO:0000259" key="6">
    <source>
        <dbReference type="Pfam" id="PF07687"/>
    </source>
</evidence>
<dbReference type="EMBL" id="FOXS01000006">
    <property type="protein sequence ID" value="SFQ71591.1"/>
    <property type="molecule type" value="Genomic_DNA"/>
</dbReference>